<reference evidence="1" key="1">
    <citation type="submission" date="2011-11" db="EMBL/GenBank/DDBJ databases">
        <title>Complete genome sequence of Candidatus Mycoplasma haemominutum.</title>
        <authorList>
            <person name="Barker E.N."/>
            <person name="Darby A.C."/>
            <person name="Helps C.R."/>
            <person name="Peters I.R."/>
            <person name="Hughes M.A."/>
            <person name="Radford A.D."/>
            <person name="Novacco M."/>
            <person name="Boretti F."/>
            <person name="Hofmann-Lehmann R."/>
            <person name="Tasker S."/>
        </authorList>
    </citation>
    <scope>NUCLEOTIDE SEQUENCE</scope>
    <source>
        <strain evidence="1">Birmingham 1</strain>
    </source>
</reference>
<proteinExistence type="predicted"/>
<dbReference type="Gene3D" id="3.90.1200.10">
    <property type="match status" value="1"/>
</dbReference>
<keyword evidence="1" id="KW-0418">Kinase</keyword>
<dbReference type="GO" id="GO:0006646">
    <property type="term" value="P:phosphatidylethanolamine biosynthetic process"/>
    <property type="evidence" value="ECO:0007669"/>
    <property type="project" value="TreeGrafter"/>
</dbReference>
<evidence type="ECO:0000313" key="1">
    <source>
        <dbReference type="EMBL" id="CCE66780.1"/>
    </source>
</evidence>
<dbReference type="GO" id="GO:0004305">
    <property type="term" value="F:ethanolamine kinase activity"/>
    <property type="evidence" value="ECO:0007669"/>
    <property type="project" value="TreeGrafter"/>
</dbReference>
<dbReference type="Gene3D" id="3.30.200.20">
    <property type="entry name" value="Phosphorylase Kinase, domain 1"/>
    <property type="match status" value="1"/>
</dbReference>
<dbReference type="InterPro" id="IPR011009">
    <property type="entry name" value="Kinase-like_dom_sf"/>
</dbReference>
<dbReference type="AlphaFoldDB" id="G8C382"/>
<keyword evidence="1" id="KW-0808">Transferase</keyword>
<reference evidence="1" key="2">
    <citation type="submission" date="2011-11" db="EMBL/GenBank/DDBJ databases">
        <authorList>
            <person name="Barker E."/>
        </authorList>
    </citation>
    <scope>NUCLEOTIDE SEQUENCE</scope>
    <source>
        <strain evidence="1">Birmingham 1</strain>
    </source>
</reference>
<protein>
    <submittedName>
        <fullName evidence="1">Choline kinase</fullName>
    </submittedName>
</protein>
<dbReference type="Pfam" id="PF01633">
    <property type="entry name" value="Choline_kinase"/>
    <property type="match status" value="1"/>
</dbReference>
<dbReference type="GO" id="GO:0005737">
    <property type="term" value="C:cytoplasm"/>
    <property type="evidence" value="ECO:0007669"/>
    <property type="project" value="TreeGrafter"/>
</dbReference>
<dbReference type="PANTHER" id="PTHR22603">
    <property type="entry name" value="CHOLINE/ETHANOALAMINE KINASE"/>
    <property type="match status" value="1"/>
</dbReference>
<sequence>MAKEIAKKFFLDYFPQYRSQIRAFKKILVGFSNQIFKATLLDGRSYKVRVAENNNLISREGEIEVLKWVEDPNLIYYEESTGNAIYNWIEGDQLSVRFINEEMLQKIIELAEKYHKVPVDQLQNVPTHDHFDAASKVDKDRIEYRHYFPIYRELVEKYRDLPLVLTHNDISLKNLIYDPDSGSDELILIDYEWARLNTIYWEYGNFIRESLLSKEKIVLLSKLLKLEENILIDFAFISTYYSWQLSFNWDRSERLEKYRCKLIAQLEKYEGWRHKTSLME</sequence>
<accession>G8C382</accession>
<dbReference type="EMBL" id="HE613254">
    <property type="protein sequence ID" value="CCE66780.1"/>
    <property type="molecule type" value="Genomic_DNA"/>
</dbReference>
<organism evidence="1">
    <name type="scientific">Candidatus Mycoplasma haematominutum 'Birmingham 1'</name>
    <dbReference type="NCBI Taxonomy" id="1116213"/>
    <lineage>
        <taxon>Bacteria</taxon>
        <taxon>Bacillati</taxon>
        <taxon>Mycoplasmatota</taxon>
        <taxon>Mollicutes</taxon>
        <taxon>Mycoplasmataceae</taxon>
        <taxon>Mycoplasma</taxon>
    </lineage>
</organism>
<dbReference type="OrthoDB" id="400457at2"/>
<name>G8C382_9MOLU</name>
<dbReference type="KEGG" id="mhb:MHM_02620"/>
<dbReference type="PANTHER" id="PTHR22603:SF66">
    <property type="entry name" value="ETHANOLAMINE KINASE"/>
    <property type="match status" value="1"/>
</dbReference>
<dbReference type="PATRIC" id="fig|1116213.3.peg.277"/>
<dbReference type="HOGENOM" id="CLU_089619_0_0_14"/>
<gene>
    <name evidence="1" type="primary">licA</name>
    <name evidence="1" type="ORF">MHM_02620</name>
</gene>
<dbReference type="SUPFAM" id="SSF56112">
    <property type="entry name" value="Protein kinase-like (PK-like)"/>
    <property type="match status" value="1"/>
</dbReference>
<dbReference type="RefSeq" id="WP_015511645.1">
    <property type="nucleotide sequence ID" value="NC_021007.1"/>
</dbReference>